<reference evidence="1" key="1">
    <citation type="journal article" date="2021" name="Proc. Natl. Acad. Sci. U.S.A.">
        <title>A Catalog of Tens of Thousands of Viruses from Human Metagenomes Reveals Hidden Associations with Chronic Diseases.</title>
        <authorList>
            <person name="Tisza M.J."/>
            <person name="Buck C.B."/>
        </authorList>
    </citation>
    <scope>NUCLEOTIDE SEQUENCE</scope>
    <source>
        <strain evidence="1">CtRg61</strain>
    </source>
</reference>
<organism evidence="1">
    <name type="scientific">Siphoviridae sp. ctRg61</name>
    <dbReference type="NCBI Taxonomy" id="2826335"/>
    <lineage>
        <taxon>Viruses</taxon>
        <taxon>Duplodnaviria</taxon>
        <taxon>Heunggongvirae</taxon>
        <taxon>Uroviricota</taxon>
        <taxon>Caudoviricetes</taxon>
    </lineage>
</organism>
<protein>
    <submittedName>
        <fullName evidence="1">Uncharacterized protein</fullName>
    </submittedName>
</protein>
<name>A0A8S5LUV2_9CAUD</name>
<sequence length="76" mass="8679">MNKNSELKALLEKVCDTYPDFVHGVMLVVRDEGESVADKLIKYIKSNQKATSSDITVFLDEIIGIPKWNQEKDCFE</sequence>
<evidence type="ECO:0000313" key="1">
    <source>
        <dbReference type="EMBL" id="DAD73672.1"/>
    </source>
</evidence>
<proteinExistence type="predicted"/>
<accession>A0A8S5LUV2</accession>
<dbReference type="EMBL" id="BK014742">
    <property type="protein sequence ID" value="DAD73672.1"/>
    <property type="molecule type" value="Genomic_DNA"/>
</dbReference>